<evidence type="ECO:0000256" key="7">
    <source>
        <dbReference type="RuleBase" id="RU369025"/>
    </source>
</evidence>
<dbReference type="EMBL" id="CP134145">
    <property type="protein sequence ID" value="WNC72053.1"/>
    <property type="molecule type" value="Genomic_DNA"/>
</dbReference>
<sequence length="380" mass="42455">MEATWKQELMKYLSYIGDDPTLQASVIILISLVFAWVLDKVIIAWVKSYTAKTNAELDDQLVDLLHKPLFYSILVIGLSVATSIVKLPEAITSVMFPILYTILLVLWTMFLLRITKVILRNMAANEKHFQVLHNQTLPLFENLALILIVILSVFYIFSSWDIDMSAWLASAGIVGIAVGFAAKDTLANLFSGVFIMADAPYKIGDYIVLETGERGEVTNIGLRSTRILTRDNIEVTVPNSVMGNTKVINESGGPSTKYRIRAKVGAAYGSDIDLIDKILMEVAKEDTDICSFPLPVVRFRMFGGSSLDFELMGWISEPALRGRIIHQLNSAIYKKFAEHNIEIPYAKQDLYIKEFPGRAAEPAVTAEQPESEHNTKSNKL</sequence>
<keyword evidence="4 7" id="KW-0812">Transmembrane</keyword>
<evidence type="ECO:0000256" key="3">
    <source>
        <dbReference type="ARBA" id="ARBA00022475"/>
    </source>
</evidence>
<dbReference type="SUPFAM" id="SSF50182">
    <property type="entry name" value="Sm-like ribonucleoproteins"/>
    <property type="match status" value="1"/>
</dbReference>
<accession>A0ABY9TTA1</accession>
<keyword evidence="7" id="KW-0406">Ion transport</keyword>
<name>A0ABY9TTA1_9GAMM</name>
<feature type="region of interest" description="Disordered" evidence="8">
    <location>
        <begin position="361"/>
        <end position="380"/>
    </location>
</feature>
<dbReference type="Gene3D" id="3.30.70.100">
    <property type="match status" value="1"/>
</dbReference>
<keyword evidence="13" id="KW-1185">Reference proteome</keyword>
<dbReference type="SUPFAM" id="SSF82861">
    <property type="entry name" value="Mechanosensitive channel protein MscS (YggB), transmembrane region"/>
    <property type="match status" value="1"/>
</dbReference>
<dbReference type="InterPro" id="IPR010920">
    <property type="entry name" value="LSM_dom_sf"/>
</dbReference>
<comment type="similarity">
    <text evidence="2 7">Belongs to the MscS (TC 1.A.23) family.</text>
</comment>
<dbReference type="PANTHER" id="PTHR30221:SF1">
    <property type="entry name" value="SMALL-CONDUCTANCE MECHANOSENSITIVE CHANNEL"/>
    <property type="match status" value="1"/>
</dbReference>
<keyword evidence="3" id="KW-1003">Cell membrane</keyword>
<comment type="function">
    <text evidence="7">Mechanosensitive channel that participates in the regulation of osmotic pressure changes within the cell, opening in response to stretch forces in the membrane lipid bilayer, without the need for other proteins. Contributes to normal resistance to hypoosmotic shock. Forms an ion channel of 1.0 nanosiemens conductance with a slight preference for anions.</text>
</comment>
<feature type="transmembrane region" description="Helical" evidence="7">
    <location>
        <begin position="20"/>
        <end position="38"/>
    </location>
</feature>
<dbReference type="InterPro" id="IPR045275">
    <property type="entry name" value="MscS_archaea/bacteria_type"/>
</dbReference>
<feature type="domain" description="Mechanosensitive ion channel transmembrane helices 2/3" evidence="11">
    <location>
        <begin position="143"/>
        <end position="183"/>
    </location>
</feature>
<evidence type="ECO:0000256" key="6">
    <source>
        <dbReference type="ARBA" id="ARBA00023136"/>
    </source>
</evidence>
<feature type="transmembrane region" description="Helical" evidence="7">
    <location>
        <begin position="94"/>
        <end position="115"/>
    </location>
</feature>
<evidence type="ECO:0000259" key="10">
    <source>
        <dbReference type="Pfam" id="PF21082"/>
    </source>
</evidence>
<dbReference type="Pfam" id="PF21082">
    <property type="entry name" value="MS_channel_3rd"/>
    <property type="match status" value="1"/>
</dbReference>
<dbReference type="SUPFAM" id="SSF82689">
    <property type="entry name" value="Mechanosensitive channel protein MscS (YggB), C-terminal domain"/>
    <property type="match status" value="1"/>
</dbReference>
<proteinExistence type="inferred from homology"/>
<reference evidence="13" key="1">
    <citation type="submission" date="2023-09" db="EMBL/GenBank/DDBJ databases">
        <authorList>
            <person name="Li S."/>
            <person name="Li X."/>
            <person name="Zhang C."/>
            <person name="Zhao Z."/>
        </authorList>
    </citation>
    <scope>NUCLEOTIDE SEQUENCE [LARGE SCALE GENOMIC DNA]</scope>
    <source>
        <strain evidence="13">SQ149</strain>
    </source>
</reference>
<organism evidence="12 13">
    <name type="scientific">Thalassotalea psychrophila</name>
    <dbReference type="NCBI Taxonomy" id="3065647"/>
    <lineage>
        <taxon>Bacteria</taxon>
        <taxon>Pseudomonadati</taxon>
        <taxon>Pseudomonadota</taxon>
        <taxon>Gammaproteobacteria</taxon>
        <taxon>Alteromonadales</taxon>
        <taxon>Colwelliaceae</taxon>
        <taxon>Thalassotalea</taxon>
    </lineage>
</organism>
<feature type="transmembrane region" description="Helical" evidence="7">
    <location>
        <begin position="69"/>
        <end position="88"/>
    </location>
</feature>
<dbReference type="Pfam" id="PF00924">
    <property type="entry name" value="MS_channel_2nd"/>
    <property type="match status" value="1"/>
</dbReference>
<keyword evidence="5 7" id="KW-1133">Transmembrane helix</keyword>
<dbReference type="Gene3D" id="2.30.30.60">
    <property type="match status" value="1"/>
</dbReference>
<feature type="domain" description="Mechanosensitive ion channel MscS C-terminal" evidence="10">
    <location>
        <begin position="262"/>
        <end position="343"/>
    </location>
</feature>
<keyword evidence="7" id="KW-0813">Transport</keyword>
<evidence type="ECO:0000256" key="4">
    <source>
        <dbReference type="ARBA" id="ARBA00022692"/>
    </source>
</evidence>
<gene>
    <name evidence="12" type="ORF">RGQ13_18330</name>
</gene>
<comment type="subcellular location">
    <subcellularLocation>
        <location evidence="7">Cell inner membrane</location>
        <topology evidence="7">Multi-pass membrane protein</topology>
    </subcellularLocation>
    <subcellularLocation>
        <location evidence="1">Cell membrane</location>
        <topology evidence="1">Multi-pass membrane protein</topology>
    </subcellularLocation>
</comment>
<dbReference type="InterPro" id="IPR023408">
    <property type="entry name" value="MscS_beta-dom_sf"/>
</dbReference>
<dbReference type="InterPro" id="IPR049142">
    <property type="entry name" value="MS_channel_1st"/>
</dbReference>
<dbReference type="InterPro" id="IPR006685">
    <property type="entry name" value="MscS_channel_2nd"/>
</dbReference>
<keyword evidence="6 7" id="KW-0472">Membrane</keyword>
<evidence type="ECO:0000256" key="2">
    <source>
        <dbReference type="ARBA" id="ARBA00008017"/>
    </source>
</evidence>
<feature type="transmembrane region" description="Helical" evidence="7">
    <location>
        <begin position="136"/>
        <end position="158"/>
    </location>
</feature>
<feature type="compositionally biased region" description="Basic and acidic residues" evidence="8">
    <location>
        <begin position="370"/>
        <end position="380"/>
    </location>
</feature>
<dbReference type="InterPro" id="IPR011066">
    <property type="entry name" value="MscS_channel_C_sf"/>
</dbReference>
<dbReference type="RefSeq" id="WP_348391173.1">
    <property type="nucleotide sequence ID" value="NZ_CP134145.1"/>
</dbReference>
<dbReference type="Proteomes" id="UP001258994">
    <property type="component" value="Chromosome"/>
</dbReference>
<evidence type="ECO:0000259" key="11">
    <source>
        <dbReference type="Pfam" id="PF21088"/>
    </source>
</evidence>
<evidence type="ECO:0000313" key="13">
    <source>
        <dbReference type="Proteomes" id="UP001258994"/>
    </source>
</evidence>
<protein>
    <recommendedName>
        <fullName evidence="7">Small-conductance mechanosensitive channel</fullName>
    </recommendedName>
</protein>
<comment type="subunit">
    <text evidence="7">Homoheptamer.</text>
</comment>
<dbReference type="Pfam" id="PF21088">
    <property type="entry name" value="MS_channel_1st"/>
    <property type="match status" value="1"/>
</dbReference>
<dbReference type="Gene3D" id="1.10.287.1260">
    <property type="match status" value="1"/>
</dbReference>
<dbReference type="InterPro" id="IPR011014">
    <property type="entry name" value="MscS_channel_TM-2"/>
</dbReference>
<evidence type="ECO:0000256" key="1">
    <source>
        <dbReference type="ARBA" id="ARBA00004651"/>
    </source>
</evidence>
<evidence type="ECO:0000313" key="12">
    <source>
        <dbReference type="EMBL" id="WNC72053.1"/>
    </source>
</evidence>
<keyword evidence="7" id="KW-0407">Ion channel</keyword>
<evidence type="ECO:0000256" key="5">
    <source>
        <dbReference type="ARBA" id="ARBA00022989"/>
    </source>
</evidence>
<dbReference type="InterPro" id="IPR049278">
    <property type="entry name" value="MS_channel_C"/>
</dbReference>
<evidence type="ECO:0000259" key="9">
    <source>
        <dbReference type="Pfam" id="PF00924"/>
    </source>
</evidence>
<keyword evidence="7" id="KW-0997">Cell inner membrane</keyword>
<dbReference type="PANTHER" id="PTHR30221">
    <property type="entry name" value="SMALL-CONDUCTANCE MECHANOSENSITIVE CHANNEL"/>
    <property type="match status" value="1"/>
</dbReference>
<feature type="domain" description="Mechanosensitive ion channel MscS" evidence="9">
    <location>
        <begin position="184"/>
        <end position="251"/>
    </location>
</feature>
<evidence type="ECO:0000256" key="8">
    <source>
        <dbReference type="SAM" id="MobiDB-lite"/>
    </source>
</evidence>